<dbReference type="InterPro" id="IPR025847">
    <property type="entry name" value="MEDS_domain"/>
</dbReference>
<dbReference type="Proteomes" id="UP000323380">
    <property type="component" value="Unassembled WGS sequence"/>
</dbReference>
<evidence type="ECO:0000259" key="3">
    <source>
        <dbReference type="Pfam" id="PF13581"/>
    </source>
</evidence>
<evidence type="ECO:0000256" key="1">
    <source>
        <dbReference type="ARBA" id="ARBA00022527"/>
    </source>
</evidence>
<accession>A0A5D0NBL8</accession>
<evidence type="ECO:0000313" key="6">
    <source>
        <dbReference type="Proteomes" id="UP000323380"/>
    </source>
</evidence>
<dbReference type="AlphaFoldDB" id="A0A5D0NBL8"/>
<dbReference type="PANTHER" id="PTHR35526">
    <property type="entry name" value="ANTI-SIGMA-F FACTOR RSBW-RELATED"/>
    <property type="match status" value="1"/>
</dbReference>
<dbReference type="Pfam" id="PF14417">
    <property type="entry name" value="MEDS"/>
    <property type="match status" value="1"/>
</dbReference>
<dbReference type="PANTHER" id="PTHR35526:SF3">
    <property type="entry name" value="ANTI-SIGMA-F FACTOR RSBW"/>
    <property type="match status" value="1"/>
</dbReference>
<keyword evidence="1" id="KW-0723">Serine/threonine-protein kinase</keyword>
<gene>
    <name evidence="5" type="ORF">FXF69_33115</name>
</gene>
<dbReference type="Gene3D" id="3.30.565.10">
    <property type="entry name" value="Histidine kinase-like ATPase, C-terminal domain"/>
    <property type="match status" value="1"/>
</dbReference>
<dbReference type="EMBL" id="VSFG01000009">
    <property type="protein sequence ID" value="TYB41782.1"/>
    <property type="molecule type" value="Genomic_DNA"/>
</dbReference>
<dbReference type="RefSeq" id="WP_083980328.1">
    <property type="nucleotide sequence ID" value="NZ_VSFG01000009.1"/>
</dbReference>
<keyword evidence="5" id="KW-0808">Transferase</keyword>
<sequence length="333" mass="35303">MHVHVTPYPNEGDRAASPRSPGPGVPPRDPFVHPALFYRDEAEYLAGTVPFVRAGRCAGEPVAVAVPGPRLGVLRDALGAVADEVTWLDMTQAGRNPGRIIPGVLRDFADRHPAGRVRIIGEPIWPGRTATEYPACAQHEALINLAFAGRGVSILCPYDTTGLDPAVIDDARATHPVVIDRHGERESGDYAPHRVISDYNLPLPEPPAGVVAMGFDLDALPAVREFVTRWGPRLGLGPAATGDLELAVNELAANSCLHGGGGGTARLWAEDGQVVCEVRDAGTITDPLVGRRPADMSPNGGRGVLMVNHLADLVRMHTGPDGTAVRVYLAADR</sequence>
<reference evidence="5 6" key="1">
    <citation type="submission" date="2019-08" db="EMBL/GenBank/DDBJ databases">
        <title>Actinomadura sp. nov. CYP1-5 isolated from mountain soil.</title>
        <authorList>
            <person name="Songsumanus A."/>
            <person name="Kuncharoen N."/>
            <person name="Kudo T."/>
            <person name="Yuki M."/>
            <person name="Igarashi Y."/>
            <person name="Tanasupawat S."/>
        </authorList>
    </citation>
    <scope>NUCLEOTIDE SEQUENCE [LARGE SCALE GENOMIC DNA]</scope>
    <source>
        <strain evidence="5 6">JCM 14158</strain>
    </source>
</reference>
<evidence type="ECO:0000259" key="4">
    <source>
        <dbReference type="Pfam" id="PF14417"/>
    </source>
</evidence>
<dbReference type="CDD" id="cd16936">
    <property type="entry name" value="HATPase_RsbW-like"/>
    <property type="match status" value="1"/>
</dbReference>
<dbReference type="InterPro" id="IPR047718">
    <property type="entry name" value="RsbA-like_anti_sig"/>
</dbReference>
<name>A0A5D0NBL8_9ACTN</name>
<dbReference type="InterPro" id="IPR003594">
    <property type="entry name" value="HATPase_dom"/>
</dbReference>
<protein>
    <submittedName>
        <fullName evidence="5">Sensor histidine kinase</fullName>
    </submittedName>
</protein>
<dbReference type="InterPro" id="IPR050267">
    <property type="entry name" value="Anti-sigma-factor_SerPK"/>
</dbReference>
<dbReference type="STRING" id="1220554.GCA_001552135_00963"/>
<evidence type="ECO:0000313" key="5">
    <source>
        <dbReference type="EMBL" id="TYB41782.1"/>
    </source>
</evidence>
<organism evidence="5 6">
    <name type="scientific">Actinomadura chibensis</name>
    <dbReference type="NCBI Taxonomy" id="392828"/>
    <lineage>
        <taxon>Bacteria</taxon>
        <taxon>Bacillati</taxon>
        <taxon>Actinomycetota</taxon>
        <taxon>Actinomycetes</taxon>
        <taxon>Streptosporangiales</taxon>
        <taxon>Thermomonosporaceae</taxon>
        <taxon>Actinomadura</taxon>
    </lineage>
</organism>
<keyword evidence="6" id="KW-1185">Reference proteome</keyword>
<keyword evidence="5" id="KW-0418">Kinase</keyword>
<feature type="region of interest" description="Disordered" evidence="2">
    <location>
        <begin position="1"/>
        <end position="28"/>
    </location>
</feature>
<dbReference type="Pfam" id="PF13581">
    <property type="entry name" value="HATPase_c_2"/>
    <property type="match status" value="1"/>
</dbReference>
<evidence type="ECO:0000256" key="2">
    <source>
        <dbReference type="SAM" id="MobiDB-lite"/>
    </source>
</evidence>
<dbReference type="SUPFAM" id="SSF55874">
    <property type="entry name" value="ATPase domain of HSP90 chaperone/DNA topoisomerase II/histidine kinase"/>
    <property type="match status" value="1"/>
</dbReference>
<comment type="caution">
    <text evidence="5">The sequence shown here is derived from an EMBL/GenBank/DDBJ whole genome shotgun (WGS) entry which is preliminary data.</text>
</comment>
<proteinExistence type="predicted"/>
<feature type="domain" description="Histidine kinase/HSP90-like ATPase" evidence="3">
    <location>
        <begin position="216"/>
        <end position="327"/>
    </location>
</feature>
<dbReference type="GO" id="GO:0004674">
    <property type="term" value="F:protein serine/threonine kinase activity"/>
    <property type="evidence" value="ECO:0007669"/>
    <property type="project" value="UniProtKB-KW"/>
</dbReference>
<dbReference type="InterPro" id="IPR036890">
    <property type="entry name" value="HATPase_C_sf"/>
</dbReference>
<dbReference type="NCBIfam" id="NF041045">
    <property type="entry name" value="RsbA_anti_sig"/>
    <property type="match status" value="1"/>
</dbReference>
<feature type="domain" description="MEDS" evidence="4">
    <location>
        <begin position="33"/>
        <end position="176"/>
    </location>
</feature>